<evidence type="ECO:0000256" key="3">
    <source>
        <dbReference type="SAM" id="SignalP"/>
    </source>
</evidence>
<comment type="similarity">
    <text evidence="1">Belongs to the sulfatase family.</text>
</comment>
<organism evidence="5 6">
    <name type="scientific">Nocardioides turkmenicus</name>
    <dbReference type="NCBI Taxonomy" id="2711220"/>
    <lineage>
        <taxon>Bacteria</taxon>
        <taxon>Bacillati</taxon>
        <taxon>Actinomycetota</taxon>
        <taxon>Actinomycetes</taxon>
        <taxon>Propionibacteriales</taxon>
        <taxon>Nocardioidaceae</taxon>
        <taxon>Nocardioides</taxon>
    </lineage>
</organism>
<name>A0A6M1QUQ0_9ACTN</name>
<keyword evidence="2 5" id="KW-0378">Hydrolase</keyword>
<evidence type="ECO:0000259" key="4">
    <source>
        <dbReference type="Pfam" id="PF00884"/>
    </source>
</evidence>
<dbReference type="Pfam" id="PF00884">
    <property type="entry name" value="Sulfatase"/>
    <property type="match status" value="1"/>
</dbReference>
<keyword evidence="3" id="KW-0732">Signal</keyword>
<dbReference type="EMBL" id="JAALAA010000009">
    <property type="protein sequence ID" value="NGN93643.1"/>
    <property type="molecule type" value="Genomic_DNA"/>
</dbReference>
<dbReference type="Gene3D" id="3.30.1120.10">
    <property type="match status" value="1"/>
</dbReference>
<keyword evidence="5" id="KW-0808">Transferase</keyword>
<feature type="signal peptide" evidence="3">
    <location>
        <begin position="1"/>
        <end position="42"/>
    </location>
</feature>
<dbReference type="InterPro" id="IPR017850">
    <property type="entry name" value="Alkaline_phosphatase_core_sf"/>
</dbReference>
<dbReference type="InterPro" id="IPR050738">
    <property type="entry name" value="Sulfatase"/>
</dbReference>
<proteinExistence type="inferred from homology"/>
<dbReference type="Gene3D" id="3.40.720.10">
    <property type="entry name" value="Alkaline Phosphatase, subunit A"/>
    <property type="match status" value="1"/>
</dbReference>
<keyword evidence="6" id="KW-1185">Reference proteome</keyword>
<dbReference type="GO" id="GO:0016740">
    <property type="term" value="F:transferase activity"/>
    <property type="evidence" value="ECO:0007669"/>
    <property type="project" value="UniProtKB-KW"/>
</dbReference>
<dbReference type="PANTHER" id="PTHR42693">
    <property type="entry name" value="ARYLSULFATASE FAMILY MEMBER"/>
    <property type="match status" value="1"/>
</dbReference>
<evidence type="ECO:0000256" key="2">
    <source>
        <dbReference type="ARBA" id="ARBA00022801"/>
    </source>
</evidence>
<dbReference type="InterPro" id="IPR006311">
    <property type="entry name" value="TAT_signal"/>
</dbReference>
<dbReference type="SUPFAM" id="SSF53649">
    <property type="entry name" value="Alkaline phosphatase-like"/>
    <property type="match status" value="1"/>
</dbReference>
<evidence type="ECO:0000313" key="5">
    <source>
        <dbReference type="EMBL" id="NGN93643.1"/>
    </source>
</evidence>
<evidence type="ECO:0000313" key="6">
    <source>
        <dbReference type="Proteomes" id="UP000483261"/>
    </source>
</evidence>
<dbReference type="GO" id="GO:0004065">
    <property type="term" value="F:arylsulfatase activity"/>
    <property type="evidence" value="ECO:0007669"/>
    <property type="project" value="TreeGrafter"/>
</dbReference>
<dbReference type="PROSITE" id="PS51318">
    <property type="entry name" value="TAT"/>
    <property type="match status" value="1"/>
</dbReference>
<feature type="chain" id="PRO_5026807227" evidence="3">
    <location>
        <begin position="43"/>
        <end position="474"/>
    </location>
</feature>
<dbReference type="InterPro" id="IPR000917">
    <property type="entry name" value="Sulfatase_N"/>
</dbReference>
<reference evidence="5 6" key="1">
    <citation type="submission" date="2020-02" db="EMBL/GenBank/DDBJ databases">
        <title>Whole-genome analyses of novel actinobacteria.</title>
        <authorList>
            <person name="Sahin N."/>
        </authorList>
    </citation>
    <scope>NUCLEOTIDE SEQUENCE [LARGE SCALE GENOMIC DNA]</scope>
    <source>
        <strain evidence="5 6">KC13</strain>
    </source>
</reference>
<sequence>MCSYSLKKGHTVPSPSTLSRRSLLATGAGAIAATGLATPANAATEVPFKARKVSRPQRKPNLLVILGDDLGWADLSAYGSPDIHTPHLDRLAASGVRFTDAYSASSVCSPTRFGLYTGRYPGRLAGGLPEPISSPNELHGIPLDHPTLASLLKEQGYRTALFGKWHCGYLPWYSPTRVGWDEFFGNFSGGLDYFSKVNHNGDHDLYEDEVEVEDLRYYTEIVTEKAAGFIERDHDTPWLLNLNFTTPHWPWEGPDDKAVSDELTARIEGGEKGVLFHNDGGSLATYKTMVEDLDQSIGQVVRALERTGQLRDTVVFFASDNGGERFSNVWPFTGAKSGLNEGGIRVPTILSWPGTLPGRQVSDEPVATTDWTATFLELAGATPADDYPLDGTSLVPFLLGGRPRETQDLFWRMRGQRALRRGPLKYLRLDGVDHLYDLSEDVREQADLARKRPEDLAELRAAWEKIDETLLPYS</sequence>
<dbReference type="AlphaFoldDB" id="A0A6M1QUQ0"/>
<dbReference type="Proteomes" id="UP000483261">
    <property type="component" value="Unassembled WGS sequence"/>
</dbReference>
<gene>
    <name evidence="5" type="ORF">G5C66_12940</name>
</gene>
<protein>
    <submittedName>
        <fullName evidence="5">Sulfatase-like hydrolase/transferase</fullName>
    </submittedName>
</protein>
<evidence type="ECO:0000256" key="1">
    <source>
        <dbReference type="ARBA" id="ARBA00008779"/>
    </source>
</evidence>
<feature type="domain" description="Sulfatase N-terminal" evidence="4">
    <location>
        <begin position="60"/>
        <end position="381"/>
    </location>
</feature>
<comment type="caution">
    <text evidence="5">The sequence shown here is derived from an EMBL/GenBank/DDBJ whole genome shotgun (WGS) entry which is preliminary data.</text>
</comment>
<accession>A0A6M1QUQ0</accession>
<dbReference type="PANTHER" id="PTHR42693:SF53">
    <property type="entry name" value="ENDO-4-O-SULFATASE"/>
    <property type="match status" value="1"/>
</dbReference>